<feature type="region of interest" description="Disordered" evidence="1">
    <location>
        <begin position="1"/>
        <end position="27"/>
    </location>
</feature>
<comment type="caution">
    <text evidence="2">The sequence shown here is derived from an EMBL/GenBank/DDBJ whole genome shotgun (WGS) entry which is preliminary data.</text>
</comment>
<evidence type="ECO:0000313" key="3">
    <source>
        <dbReference type="Proteomes" id="UP000053232"/>
    </source>
</evidence>
<evidence type="ECO:0000313" key="2">
    <source>
        <dbReference type="EMBL" id="KEJ83055.1"/>
    </source>
</evidence>
<dbReference type="AlphaFoldDB" id="A0A073I0P6"/>
<gene>
    <name evidence="2" type="ORF">OXYTRIMIC_711</name>
</gene>
<reference evidence="3" key="1">
    <citation type="journal article" date="2014" name="Cell">
        <title>The Architecture of a Scrambled Genome Reveals Massive Levels of Genomic Rearrangement during Development.</title>
        <authorList>
            <person name="Chen X."/>
            <person name="Bracht J.R."/>
            <person name="Goldman A.D."/>
            <person name="Dolzhenko E."/>
            <person name="Clay D.M."/>
            <person name="Swart E.C."/>
            <person name="Perlman D.H."/>
            <person name="Doak T.G."/>
            <person name="Stuart A."/>
            <person name="Amemiya C.T."/>
            <person name="Sebra R.P."/>
            <person name="Landweber L.F."/>
        </authorList>
    </citation>
    <scope>NUCLEOTIDE SEQUENCE [LARGE SCALE GENOMIC DNA]</scope>
    <source>
        <strain evidence="3">JRB310</strain>
    </source>
</reference>
<proteinExistence type="predicted"/>
<feature type="region of interest" description="Disordered" evidence="1">
    <location>
        <begin position="85"/>
        <end position="113"/>
    </location>
</feature>
<dbReference type="Proteomes" id="UP000053232">
    <property type="component" value="Unassembled WGS sequence"/>
</dbReference>
<dbReference type="EMBL" id="ARYC01000880">
    <property type="protein sequence ID" value="KEJ83055.1"/>
    <property type="molecule type" value="Genomic_DNA"/>
</dbReference>
<sequence length="147" mass="16861">MDFGDKNQEDQQCQGGRSYQGLDGDTRKQIKGMTIDFKNQEDEIIKAQKNQMQQNQDNNNQAALQELLGKRTSRDADVLEGCDEVNQDGDIDTDYQQNDATNTTQKKRGRKYYGKQGQTIDLRQINQVSTTQAHQSSKSFQRFFKAK</sequence>
<name>A0A073I0P6_9SPIT</name>
<protein>
    <submittedName>
        <fullName evidence="2">Uncharacterized protein</fullName>
    </submittedName>
</protein>
<accession>A0A073I0P6</accession>
<feature type="compositionally biased region" description="Polar residues" evidence="1">
    <location>
        <begin position="94"/>
        <end position="104"/>
    </location>
</feature>
<keyword evidence="3" id="KW-1185">Reference proteome</keyword>
<organism evidence="2 3">
    <name type="scientific">Oxytricha trifallax</name>
    <dbReference type="NCBI Taxonomy" id="1172189"/>
    <lineage>
        <taxon>Eukaryota</taxon>
        <taxon>Sar</taxon>
        <taxon>Alveolata</taxon>
        <taxon>Ciliophora</taxon>
        <taxon>Intramacronucleata</taxon>
        <taxon>Spirotrichea</taxon>
        <taxon>Stichotrichia</taxon>
        <taxon>Sporadotrichida</taxon>
        <taxon>Oxytrichidae</taxon>
        <taxon>Oxytrichinae</taxon>
        <taxon>Oxytricha</taxon>
    </lineage>
</organism>
<evidence type="ECO:0000256" key="1">
    <source>
        <dbReference type="SAM" id="MobiDB-lite"/>
    </source>
</evidence>